<dbReference type="EMBL" id="BASD01000018">
    <property type="protein sequence ID" value="GAD19366.1"/>
    <property type="molecule type" value="Genomic_DNA"/>
</dbReference>
<protein>
    <submittedName>
        <fullName evidence="2">Uncharacterized protein</fullName>
    </submittedName>
</protein>
<organism evidence="2 3">
    <name type="scientific">Helicobacter fennelliae MRY12-0050</name>
    <dbReference type="NCBI Taxonomy" id="1325130"/>
    <lineage>
        <taxon>Bacteria</taxon>
        <taxon>Pseudomonadati</taxon>
        <taxon>Campylobacterota</taxon>
        <taxon>Epsilonproteobacteria</taxon>
        <taxon>Campylobacterales</taxon>
        <taxon>Helicobacteraceae</taxon>
        <taxon>Helicobacter</taxon>
    </lineage>
</organism>
<evidence type="ECO:0000256" key="1">
    <source>
        <dbReference type="SAM" id="MobiDB-lite"/>
    </source>
</evidence>
<gene>
    <name evidence="2" type="ORF">HFN_0497</name>
</gene>
<comment type="caution">
    <text evidence="2">The sequence shown here is derived from an EMBL/GenBank/DDBJ whole genome shotgun (WGS) entry which is preliminary data.</text>
</comment>
<sequence>MAEKAESRIKPNPSSLRGRQDEAKENLNCFYCHSEGVKATEESRNLNDASIDSSLVTLTQVMTK</sequence>
<keyword evidence="3" id="KW-1185">Reference proteome</keyword>
<dbReference type="Proteomes" id="UP000018143">
    <property type="component" value="Unassembled WGS sequence"/>
</dbReference>
<evidence type="ECO:0000313" key="2">
    <source>
        <dbReference type="EMBL" id="GAD19366.1"/>
    </source>
</evidence>
<dbReference type="RefSeq" id="WP_023948613.1">
    <property type="nucleotide sequence ID" value="NZ_BASD01000018.1"/>
</dbReference>
<accession>T1D2C1</accession>
<name>T1D2C1_9HELI</name>
<reference evidence="2 3" key="1">
    <citation type="journal article" date="2013" name="Genome Announc.">
        <title>Draft Genome Sequence of Helicobacter fennelliae Strain MRY12-0050, Isolated from a Bacteremia Patient.</title>
        <authorList>
            <person name="Rimbara E."/>
            <person name="Matsui M."/>
            <person name="Mori S."/>
            <person name="Suzuki S."/>
            <person name="Suzuki M."/>
            <person name="Kim H."/>
            <person name="Sekizuka T."/>
            <person name="Kuroda M."/>
            <person name="Shibayama K."/>
        </authorList>
    </citation>
    <scope>NUCLEOTIDE SEQUENCE [LARGE SCALE GENOMIC DNA]</scope>
    <source>
        <strain evidence="2 3">MRY12-0050</strain>
    </source>
</reference>
<evidence type="ECO:0000313" key="3">
    <source>
        <dbReference type="Proteomes" id="UP000018143"/>
    </source>
</evidence>
<proteinExistence type="predicted"/>
<feature type="region of interest" description="Disordered" evidence="1">
    <location>
        <begin position="1"/>
        <end position="21"/>
    </location>
</feature>
<dbReference type="AlphaFoldDB" id="T1D2C1"/>
<dbReference type="STRING" id="1325130.HFN_0497"/>